<dbReference type="Gene3D" id="3.40.50.12230">
    <property type="match status" value="1"/>
</dbReference>
<evidence type="ECO:0000259" key="1">
    <source>
        <dbReference type="Pfam" id="PF00551"/>
    </source>
</evidence>
<dbReference type="SUPFAM" id="SSF50486">
    <property type="entry name" value="FMT C-terminal domain-like"/>
    <property type="match status" value="1"/>
</dbReference>
<evidence type="ECO:0000313" key="4">
    <source>
        <dbReference type="Proteomes" id="UP000194440"/>
    </source>
</evidence>
<sequence length="296" mass="33306">MYSLVFFLLGKKGHEVLKATIASGNKDLIQLVVIGADNNVQKDFFSETEGLCKEYGIDFCLRDDELKISNAAPKSIAIAAGWRWLIGYEFIQIIVFHDSLLPKYRGFNPLVTALLNKEPEIGVTAIVANKKFDCGDIIDSKSIKIDYPITIENAINKVCVLYFDLQRSVLEKLISTGFLVGVPQDENLASYSIWRDEEDYRIDWKRSAETIAHFVKCVSFPYKGASAVFDGKLFRIIEAEAEPDVLIENRDVGKVIFVIEDKPVVICGDGLLRILVAVDDEGESILPFKNFRVRLK</sequence>
<dbReference type="GO" id="GO:0004479">
    <property type="term" value="F:methionyl-tRNA formyltransferase activity"/>
    <property type="evidence" value="ECO:0007669"/>
    <property type="project" value="TreeGrafter"/>
</dbReference>
<dbReference type="PANTHER" id="PTHR11138">
    <property type="entry name" value="METHIONYL-TRNA FORMYLTRANSFERASE"/>
    <property type="match status" value="1"/>
</dbReference>
<protein>
    <recommendedName>
        <fullName evidence="5">Methionyl-tRNA formyltransferase</fullName>
    </recommendedName>
</protein>
<feature type="domain" description="Formyl transferase N-terminal" evidence="1">
    <location>
        <begin position="76"/>
        <end position="157"/>
    </location>
</feature>
<name>A0A240UCV5_9BURK</name>
<gene>
    <name evidence="3" type="ORF">CBP36_11180</name>
</gene>
<organism evidence="3 4">
    <name type="scientific">Acidovorax carolinensis</name>
    <dbReference type="NCBI Taxonomy" id="553814"/>
    <lineage>
        <taxon>Bacteria</taxon>
        <taxon>Pseudomonadati</taxon>
        <taxon>Pseudomonadota</taxon>
        <taxon>Betaproteobacteria</taxon>
        <taxon>Burkholderiales</taxon>
        <taxon>Comamonadaceae</taxon>
        <taxon>Acidovorax</taxon>
    </lineage>
</organism>
<dbReference type="InterPro" id="IPR005793">
    <property type="entry name" value="Formyl_trans_C"/>
</dbReference>
<proteinExistence type="predicted"/>
<evidence type="ECO:0008006" key="5">
    <source>
        <dbReference type="Google" id="ProtNLM"/>
    </source>
</evidence>
<keyword evidence="4" id="KW-1185">Reference proteome</keyword>
<dbReference type="Proteomes" id="UP000194440">
    <property type="component" value="Chromosome"/>
</dbReference>
<dbReference type="KEGG" id="acis:CBP35_07750"/>
<dbReference type="EMBL" id="CP021366">
    <property type="protein sequence ID" value="ART59327.1"/>
    <property type="molecule type" value="Genomic_DNA"/>
</dbReference>
<reference evidence="3" key="1">
    <citation type="submission" date="2017-05" db="EMBL/GenBank/DDBJ databases">
        <title>Polyphasic characterization of four soil-derived phenanthrene-degrading Acidovorax strains and proposal of Acidovorax phenanthrenivorans sp. nov.</title>
        <authorList>
            <person name="Singleton D."/>
            <person name="Lee J."/>
            <person name="Dickey A.N."/>
            <person name="Stroud A."/>
            <person name="Scholl E.H."/>
            <person name="Wright F.A."/>
            <person name="Aitken M.D."/>
        </authorList>
    </citation>
    <scope>NUCLEOTIDE SEQUENCE</scope>
    <source>
        <strain evidence="3">P4</strain>
    </source>
</reference>
<dbReference type="PANTHER" id="PTHR11138:SF5">
    <property type="entry name" value="METHIONYL-TRNA FORMYLTRANSFERASE, MITOCHONDRIAL"/>
    <property type="match status" value="1"/>
</dbReference>
<dbReference type="InterPro" id="IPR002376">
    <property type="entry name" value="Formyl_transf_N"/>
</dbReference>
<dbReference type="InterPro" id="IPR036477">
    <property type="entry name" value="Formyl_transf_N_sf"/>
</dbReference>
<dbReference type="KEGG" id="acip:CBP36_11180"/>
<evidence type="ECO:0000313" key="3">
    <source>
        <dbReference type="EMBL" id="ART59327.1"/>
    </source>
</evidence>
<evidence type="ECO:0000259" key="2">
    <source>
        <dbReference type="Pfam" id="PF02911"/>
    </source>
</evidence>
<dbReference type="OrthoDB" id="9802815at2"/>
<dbReference type="Pfam" id="PF02911">
    <property type="entry name" value="Formyl_trans_C"/>
    <property type="match status" value="1"/>
</dbReference>
<dbReference type="AlphaFoldDB" id="A0A240UCV5"/>
<dbReference type="RefSeq" id="WP_086927472.1">
    <property type="nucleotide sequence ID" value="NZ_CP021362.1"/>
</dbReference>
<dbReference type="Pfam" id="PF00551">
    <property type="entry name" value="Formyl_trans_N"/>
    <property type="match status" value="1"/>
</dbReference>
<accession>A0A240UCV5</accession>
<feature type="domain" description="Formyl transferase C-terminal" evidence="2">
    <location>
        <begin position="197"/>
        <end position="291"/>
    </location>
</feature>
<dbReference type="SUPFAM" id="SSF53328">
    <property type="entry name" value="Formyltransferase"/>
    <property type="match status" value="1"/>
</dbReference>
<dbReference type="InterPro" id="IPR011034">
    <property type="entry name" value="Formyl_transferase-like_C_sf"/>
</dbReference>